<accession>B0WV42</accession>
<gene>
    <name evidence="2" type="primary">6043625</name>
    <name evidence="1" type="ORF">CpipJ_CPIJ011063</name>
</gene>
<dbReference type="KEGG" id="cqu:CpipJ_CPIJ011063"/>
<evidence type="ECO:0000313" key="2">
    <source>
        <dbReference type="EnsemblMetazoa" id="CPIJ011063-PA"/>
    </source>
</evidence>
<name>B0WV42_CULQU</name>
<keyword evidence="1" id="KW-0687">Ribonucleoprotein</keyword>
<dbReference type="AlphaFoldDB" id="B0WV42"/>
<dbReference type="EnsemblMetazoa" id="CPIJ011063-RA">
    <property type="protein sequence ID" value="CPIJ011063-PA"/>
    <property type="gene ID" value="CPIJ011063"/>
</dbReference>
<evidence type="ECO:0000313" key="1">
    <source>
        <dbReference type="EMBL" id="EDS35373.1"/>
    </source>
</evidence>
<reference evidence="2" key="2">
    <citation type="submission" date="2021-02" db="UniProtKB">
        <authorList>
            <consortium name="EnsemblMetazoa"/>
        </authorList>
    </citation>
    <scope>IDENTIFICATION</scope>
    <source>
        <strain evidence="2">JHB</strain>
    </source>
</reference>
<keyword evidence="3" id="KW-1185">Reference proteome</keyword>
<dbReference type="GO" id="GO:0005840">
    <property type="term" value="C:ribosome"/>
    <property type="evidence" value="ECO:0007669"/>
    <property type="project" value="UniProtKB-KW"/>
</dbReference>
<dbReference type="VEuPathDB" id="VectorBase:CPIJ011063"/>
<proteinExistence type="predicted"/>
<evidence type="ECO:0000313" key="3">
    <source>
        <dbReference type="Proteomes" id="UP000002320"/>
    </source>
</evidence>
<dbReference type="STRING" id="7176.B0WV42"/>
<organism>
    <name type="scientific">Culex quinquefasciatus</name>
    <name type="common">Southern house mosquito</name>
    <name type="synonym">Culex pungens</name>
    <dbReference type="NCBI Taxonomy" id="7176"/>
    <lineage>
        <taxon>Eukaryota</taxon>
        <taxon>Metazoa</taxon>
        <taxon>Ecdysozoa</taxon>
        <taxon>Arthropoda</taxon>
        <taxon>Hexapoda</taxon>
        <taxon>Insecta</taxon>
        <taxon>Pterygota</taxon>
        <taxon>Neoptera</taxon>
        <taxon>Endopterygota</taxon>
        <taxon>Diptera</taxon>
        <taxon>Nematocera</taxon>
        <taxon>Culicoidea</taxon>
        <taxon>Culicidae</taxon>
        <taxon>Culicinae</taxon>
        <taxon>Culicini</taxon>
        <taxon>Culex</taxon>
        <taxon>Culex</taxon>
    </lineage>
</organism>
<reference evidence="1" key="1">
    <citation type="submission" date="2007-03" db="EMBL/GenBank/DDBJ databases">
        <title>Annotation of Culex pipiens quinquefasciatus.</title>
        <authorList>
            <consortium name="The Broad Institute Genome Sequencing Platform"/>
            <person name="Atkinson P.W."/>
            <person name="Hemingway J."/>
            <person name="Christensen B.M."/>
            <person name="Higgs S."/>
            <person name="Kodira C."/>
            <person name="Hannick L."/>
            <person name="Megy K."/>
            <person name="O'Leary S."/>
            <person name="Pearson M."/>
            <person name="Haas B.J."/>
            <person name="Mauceli E."/>
            <person name="Wortman J.R."/>
            <person name="Lee N.H."/>
            <person name="Guigo R."/>
            <person name="Stanke M."/>
            <person name="Alvarado L."/>
            <person name="Amedeo P."/>
            <person name="Antoine C.H."/>
            <person name="Arensburger P."/>
            <person name="Bidwell S.L."/>
            <person name="Crawford M."/>
            <person name="Camaro F."/>
            <person name="Devon K."/>
            <person name="Engels R."/>
            <person name="Hammond M."/>
            <person name="Howarth C."/>
            <person name="Koehrsen M."/>
            <person name="Lawson D."/>
            <person name="Montgomery P."/>
            <person name="Nene V."/>
            <person name="Nusbaum C."/>
            <person name="Puiu D."/>
            <person name="Romero-Severson J."/>
            <person name="Severson D.W."/>
            <person name="Shumway M."/>
            <person name="Sisk P."/>
            <person name="Stolte C."/>
            <person name="Zeng Q."/>
            <person name="Eisenstadt E."/>
            <person name="Fraser-Liggett C."/>
            <person name="Strausberg R."/>
            <person name="Galagan J."/>
            <person name="Birren B."/>
            <person name="Collins F.H."/>
        </authorList>
    </citation>
    <scope>NUCLEOTIDE SEQUENCE [LARGE SCALE GENOMIC DNA]</scope>
    <source>
        <strain evidence="1">JHB</strain>
    </source>
</reference>
<dbReference type="EMBL" id="DS232117">
    <property type="protein sequence ID" value="EDS35373.1"/>
    <property type="molecule type" value="Genomic_DNA"/>
</dbReference>
<sequence>MAVGCLAQELTSPPIMGLHDDNDKMRTAPLHFTPWMTNLYSTILLQKTAVLFRRKPRTVKSKLFQVPDRGRTGRVVVTLYNYHTLKRTIRRFLINTVEAFKHEQVPVWMRPLKETEVEWEVVQRIIEEWNRKLAEGDENRLAVERKQQPTFVPELVPERLVAKETRDTERY</sequence>
<dbReference type="Proteomes" id="UP000002320">
    <property type="component" value="Unassembled WGS sequence"/>
</dbReference>
<protein>
    <submittedName>
        <fullName evidence="1">Mitochondrial ribosomal protein, S26</fullName>
    </submittedName>
</protein>
<keyword evidence="1" id="KW-0689">Ribosomal protein</keyword>
<dbReference type="InParanoid" id="B0WV42"/>
<dbReference type="HOGENOM" id="CLU_1564424_0_0_1"/>